<protein>
    <submittedName>
        <fullName evidence="2">GNAT family N-acetyltransferase</fullName>
    </submittedName>
</protein>
<evidence type="ECO:0000313" key="2">
    <source>
        <dbReference type="EMBL" id="MDH8676864.1"/>
    </source>
</evidence>
<comment type="caution">
    <text evidence="2">The sequence shown here is derived from an EMBL/GenBank/DDBJ whole genome shotgun (WGS) entry which is preliminary data.</text>
</comment>
<dbReference type="InterPro" id="IPR000182">
    <property type="entry name" value="GNAT_dom"/>
</dbReference>
<feature type="domain" description="N-acetyltransferase" evidence="1">
    <location>
        <begin position="1"/>
        <end position="173"/>
    </location>
</feature>
<evidence type="ECO:0000259" key="1">
    <source>
        <dbReference type="PROSITE" id="PS51186"/>
    </source>
</evidence>
<dbReference type="CDD" id="cd04301">
    <property type="entry name" value="NAT_SF"/>
    <property type="match status" value="1"/>
</dbReference>
<keyword evidence="3" id="KW-1185">Reference proteome</keyword>
<organism evidence="2 3">
    <name type="scientific">Fusibacter bizertensis</name>
    <dbReference type="NCBI Taxonomy" id="1488331"/>
    <lineage>
        <taxon>Bacteria</taxon>
        <taxon>Bacillati</taxon>
        <taxon>Bacillota</taxon>
        <taxon>Clostridia</taxon>
        <taxon>Eubacteriales</taxon>
        <taxon>Eubacteriales Family XII. Incertae Sedis</taxon>
        <taxon>Fusibacter</taxon>
    </lineage>
</organism>
<dbReference type="RefSeq" id="WP_281092665.1">
    <property type="nucleotide sequence ID" value="NZ_JARYZI010000001.1"/>
</dbReference>
<dbReference type="SUPFAM" id="SSF55729">
    <property type="entry name" value="Acyl-CoA N-acyltransferases (Nat)"/>
    <property type="match status" value="1"/>
</dbReference>
<dbReference type="EMBL" id="JARYZI010000001">
    <property type="protein sequence ID" value="MDH8676864.1"/>
    <property type="molecule type" value="Genomic_DNA"/>
</dbReference>
<gene>
    <name evidence="2" type="ORF">QE109_01830</name>
</gene>
<evidence type="ECO:0000313" key="3">
    <source>
        <dbReference type="Proteomes" id="UP001158045"/>
    </source>
</evidence>
<dbReference type="Gene3D" id="3.40.630.30">
    <property type="match status" value="1"/>
</dbReference>
<dbReference type="Proteomes" id="UP001158045">
    <property type="component" value="Unassembled WGS sequence"/>
</dbReference>
<proteinExistence type="predicted"/>
<reference evidence="2 3" key="1">
    <citation type="submission" date="2023-04" db="EMBL/GenBank/DDBJ databases">
        <title>Fusibacter bizertensis strain WBS, isolated from littoral bottom sediments of the Arctic seas - biochemical and genomic analysis.</title>
        <authorList>
            <person name="Brioukhanov A.L."/>
        </authorList>
    </citation>
    <scope>NUCLEOTIDE SEQUENCE [LARGE SCALE GENOMIC DNA]</scope>
    <source>
        <strain evidence="2 3">WBS</strain>
    </source>
</reference>
<sequence>MIYRELELRDVEKIKMIDATCFIEKAWRIVDEELKLIEINWTDHELPNGLKWHMDQFSQTIQTGGKGFGCFVGDTLIGYTTVNSDQFGNHSKYVLLDQLFISKDYRNKGIGKQLFYLCADQAKKWGAEKLYLCAGSSEDTIAFYKMIGCVGASEIDQELYDKDPNDRQLEYHL</sequence>
<dbReference type="PROSITE" id="PS51186">
    <property type="entry name" value="GNAT"/>
    <property type="match status" value="1"/>
</dbReference>
<dbReference type="Pfam" id="PF00583">
    <property type="entry name" value="Acetyltransf_1"/>
    <property type="match status" value="1"/>
</dbReference>
<dbReference type="InterPro" id="IPR016181">
    <property type="entry name" value="Acyl_CoA_acyltransferase"/>
</dbReference>
<accession>A0ABT6N8Z0</accession>
<name>A0ABT6N8Z0_9FIRM</name>